<dbReference type="RefSeq" id="XP_014567864.1">
    <property type="nucleotide sequence ID" value="XM_014712378.1"/>
</dbReference>
<dbReference type="Proteomes" id="UP000009131">
    <property type="component" value="Unassembled WGS sequence"/>
</dbReference>
<name>G7E8H3_MIXOS</name>
<sequence>MALEASTSSGLRPGRSDSKRASASPDLRFATKRARMDEASHSKTQRTVIASTDDLFNRRLRDANPSAQSSSIRTARFVSSEGTEDAMLRRLGRLNRVKDTVTSLERLAESQLAQSQPSKSAPVVQLTVPRAPRLQTDSRLAQKGARERPIGRVASKSMKASAAFAPPTQKARPLQPRQEQTDIPRFQRPLTKSTKPRVVPLPDTQPARLLVARAQLTRQGSVVDRLPAKVTTVQSPQLVHKHVRTRLAPGATSERLTVTSPPQSVLREVEPLARVQSFEAYDQQASPTPSRQSTPSPPKPAALAPNDTLQSFSKTRSTTSFNRSYRKTTRYCSEEPADLDYTLDLPNFDSPHADVRLSPAPMSTPAVRSNIIDFSPLLEEERYLTETSAEDAQSEADSSIAADDDTVLDPKPDSSRSGRDTTITREPTRVREPSVDSSRRRPQTSHLDGRSSAAQAPPQHDPLHISPETSRTTPGSSQAPMTTRRPPSAIAARLSSAKKRFSKLQRPDRSTSISVGPVLADDDTTTGFDIYADQTDQDDMLAYERSIAATPLADRTLLQEDDLGERLYAAISGK</sequence>
<feature type="compositionally biased region" description="Basic and acidic residues" evidence="1">
    <location>
        <begin position="408"/>
        <end position="439"/>
    </location>
</feature>
<dbReference type="EMBL" id="BABT02000179">
    <property type="protein sequence ID" value="GAA99133.1"/>
    <property type="molecule type" value="Genomic_DNA"/>
</dbReference>
<evidence type="ECO:0000313" key="2">
    <source>
        <dbReference type="EMBL" id="GAA99133.1"/>
    </source>
</evidence>
<feature type="compositionally biased region" description="Low complexity" evidence="1">
    <location>
        <begin position="154"/>
        <end position="165"/>
    </location>
</feature>
<gene>
    <name evidence="2" type="primary">Mo05823</name>
    <name evidence="2" type="ORF">E5Q_05823</name>
</gene>
<evidence type="ECO:0000313" key="3">
    <source>
        <dbReference type="Proteomes" id="UP000009131"/>
    </source>
</evidence>
<accession>G7E8H3</accession>
<dbReference type="AlphaFoldDB" id="G7E8H3"/>
<feature type="compositionally biased region" description="Polar residues" evidence="1">
    <location>
        <begin position="307"/>
        <end position="323"/>
    </location>
</feature>
<dbReference type="HOGENOM" id="CLU_474941_0_0_1"/>
<feature type="compositionally biased region" description="Polar residues" evidence="1">
    <location>
        <begin position="467"/>
        <end position="481"/>
    </location>
</feature>
<reference evidence="2 3" key="1">
    <citation type="journal article" date="2011" name="J. Gen. Appl. Microbiol.">
        <title>Draft genome sequencing of the enigmatic basidiomycete Mixia osmundae.</title>
        <authorList>
            <person name="Nishida H."/>
            <person name="Nagatsuka Y."/>
            <person name="Sugiyama J."/>
        </authorList>
    </citation>
    <scope>NUCLEOTIDE SEQUENCE [LARGE SCALE GENOMIC DNA]</scope>
    <source>
        <strain evidence="3">CBS 9802 / IAM 14324 / JCM 22182 / KY 12970</strain>
    </source>
</reference>
<feature type="region of interest" description="Disordered" evidence="1">
    <location>
        <begin position="385"/>
        <end position="518"/>
    </location>
</feature>
<keyword evidence="3" id="KW-1185">Reference proteome</keyword>
<dbReference type="InParanoid" id="G7E8H3"/>
<proteinExistence type="predicted"/>
<evidence type="ECO:0000256" key="1">
    <source>
        <dbReference type="SAM" id="MobiDB-lite"/>
    </source>
</evidence>
<organism evidence="2 3">
    <name type="scientific">Mixia osmundae (strain CBS 9802 / IAM 14324 / JCM 22182 / KY 12970)</name>
    <dbReference type="NCBI Taxonomy" id="764103"/>
    <lineage>
        <taxon>Eukaryota</taxon>
        <taxon>Fungi</taxon>
        <taxon>Dikarya</taxon>
        <taxon>Basidiomycota</taxon>
        <taxon>Pucciniomycotina</taxon>
        <taxon>Mixiomycetes</taxon>
        <taxon>Mixiales</taxon>
        <taxon>Mixiaceae</taxon>
        <taxon>Mixia</taxon>
    </lineage>
</organism>
<protein>
    <submittedName>
        <fullName evidence="2">Uncharacterized protein</fullName>
    </submittedName>
</protein>
<feature type="compositionally biased region" description="Polar residues" evidence="1">
    <location>
        <begin position="1"/>
        <end position="10"/>
    </location>
</feature>
<feature type="region of interest" description="Disordered" evidence="1">
    <location>
        <begin position="140"/>
        <end position="180"/>
    </location>
</feature>
<comment type="caution">
    <text evidence="2">The sequence shown here is derived from an EMBL/GenBank/DDBJ whole genome shotgun (WGS) entry which is preliminary data.</text>
</comment>
<reference evidence="2 3" key="2">
    <citation type="journal article" date="2012" name="Open Biol.">
        <title>Characteristics of nucleosomes and linker DNA regions on the genome of the basidiomycete Mixia osmundae revealed by mono- and dinucleosome mapping.</title>
        <authorList>
            <person name="Nishida H."/>
            <person name="Kondo S."/>
            <person name="Matsumoto T."/>
            <person name="Suzuki Y."/>
            <person name="Yoshikawa H."/>
            <person name="Taylor T.D."/>
            <person name="Sugiyama J."/>
        </authorList>
    </citation>
    <scope>NUCLEOTIDE SEQUENCE [LARGE SCALE GENOMIC DNA]</scope>
    <source>
        <strain evidence="3">CBS 9802 / IAM 14324 / JCM 22182 / KY 12970</strain>
    </source>
</reference>
<feature type="region of interest" description="Disordered" evidence="1">
    <location>
        <begin position="1"/>
        <end position="45"/>
    </location>
</feature>
<feature type="region of interest" description="Disordered" evidence="1">
    <location>
        <begin position="281"/>
        <end position="326"/>
    </location>
</feature>